<keyword evidence="1" id="KW-0472">Membrane</keyword>
<sequence length="252" mass="28068">MISYKKICLVLLSIMIVMLFIFGISFGLIFIAANIAVLFLLLLLWKKKQAVSNQRKGRPAVLLFLLYLLFVLSFILVESFIFYEAQAGGAVKEQDYDFVLVLGAGLNGDQPSLTLLGRLEAAQQYLQGREHPPIIVSGGQGPRETITEAKAMGRYFIEAGIDESLILYEEASTSTQENIAFSKKLMEEEGIQMPNVLIVTSDFHLARAKLICKQEGMVCEGLAGESPFFITVNYYIREYFGVCRQLVAGVLD</sequence>
<dbReference type="InterPro" id="IPR051599">
    <property type="entry name" value="Cell_Envelope_Assoc"/>
</dbReference>
<protein>
    <recommendedName>
        <fullName evidence="2">DUF218 domain-containing protein</fullName>
    </recommendedName>
</protein>
<evidence type="ECO:0000259" key="2">
    <source>
        <dbReference type="Pfam" id="PF02698"/>
    </source>
</evidence>
<proteinExistence type="predicted"/>
<evidence type="ECO:0000256" key="1">
    <source>
        <dbReference type="SAM" id="Phobius"/>
    </source>
</evidence>
<dbReference type="PANTHER" id="PTHR30336:SF4">
    <property type="entry name" value="ENVELOPE BIOGENESIS FACTOR ELYC"/>
    <property type="match status" value="1"/>
</dbReference>
<dbReference type="InterPro" id="IPR003848">
    <property type="entry name" value="DUF218"/>
</dbReference>
<dbReference type="GO" id="GO:0000270">
    <property type="term" value="P:peptidoglycan metabolic process"/>
    <property type="evidence" value="ECO:0007669"/>
    <property type="project" value="TreeGrafter"/>
</dbReference>
<evidence type="ECO:0000313" key="3">
    <source>
        <dbReference type="EMBL" id="MRX73805.1"/>
    </source>
</evidence>
<gene>
    <name evidence="3" type="ORF">GJU40_16810</name>
</gene>
<dbReference type="AlphaFoldDB" id="A0A7X2LYP9"/>
<dbReference type="GO" id="GO:0005886">
    <property type="term" value="C:plasma membrane"/>
    <property type="evidence" value="ECO:0007669"/>
    <property type="project" value="TreeGrafter"/>
</dbReference>
<reference evidence="3 4" key="1">
    <citation type="submission" date="2019-11" db="EMBL/GenBank/DDBJ databases">
        <title>Bacillus lacus genome.</title>
        <authorList>
            <person name="Allen C.J."/>
            <person name="Newman J.D."/>
        </authorList>
    </citation>
    <scope>NUCLEOTIDE SEQUENCE [LARGE SCALE GENOMIC DNA]</scope>
    <source>
        <strain evidence="3 4">KCTC 33946</strain>
    </source>
</reference>
<dbReference type="CDD" id="cd06259">
    <property type="entry name" value="YdcF-like"/>
    <property type="match status" value="1"/>
</dbReference>
<dbReference type="Pfam" id="PF02698">
    <property type="entry name" value="DUF218"/>
    <property type="match status" value="1"/>
</dbReference>
<organism evidence="3 4">
    <name type="scientific">Metabacillus lacus</name>
    <dbReference type="NCBI Taxonomy" id="1983721"/>
    <lineage>
        <taxon>Bacteria</taxon>
        <taxon>Bacillati</taxon>
        <taxon>Bacillota</taxon>
        <taxon>Bacilli</taxon>
        <taxon>Bacillales</taxon>
        <taxon>Bacillaceae</taxon>
        <taxon>Metabacillus</taxon>
    </lineage>
</organism>
<dbReference type="EMBL" id="WKKI01000046">
    <property type="protein sequence ID" value="MRX73805.1"/>
    <property type="molecule type" value="Genomic_DNA"/>
</dbReference>
<keyword evidence="1" id="KW-0812">Transmembrane</keyword>
<dbReference type="RefSeq" id="WP_154309266.1">
    <property type="nucleotide sequence ID" value="NZ_WKKI01000046.1"/>
</dbReference>
<keyword evidence="1" id="KW-1133">Transmembrane helix</keyword>
<feature type="transmembrane region" description="Helical" evidence="1">
    <location>
        <begin position="12"/>
        <end position="45"/>
    </location>
</feature>
<evidence type="ECO:0000313" key="4">
    <source>
        <dbReference type="Proteomes" id="UP000448867"/>
    </source>
</evidence>
<dbReference type="GO" id="GO:0043164">
    <property type="term" value="P:Gram-negative-bacterium-type cell wall biogenesis"/>
    <property type="evidence" value="ECO:0007669"/>
    <property type="project" value="TreeGrafter"/>
</dbReference>
<feature type="transmembrane region" description="Helical" evidence="1">
    <location>
        <begin position="61"/>
        <end position="83"/>
    </location>
</feature>
<dbReference type="Proteomes" id="UP000448867">
    <property type="component" value="Unassembled WGS sequence"/>
</dbReference>
<dbReference type="Gene3D" id="3.40.50.620">
    <property type="entry name" value="HUPs"/>
    <property type="match status" value="1"/>
</dbReference>
<comment type="caution">
    <text evidence="3">The sequence shown here is derived from an EMBL/GenBank/DDBJ whole genome shotgun (WGS) entry which is preliminary data.</text>
</comment>
<dbReference type="OrthoDB" id="9782395at2"/>
<feature type="domain" description="DUF218" evidence="2">
    <location>
        <begin position="97"/>
        <end position="241"/>
    </location>
</feature>
<dbReference type="InterPro" id="IPR014729">
    <property type="entry name" value="Rossmann-like_a/b/a_fold"/>
</dbReference>
<name>A0A7X2LYP9_9BACI</name>
<dbReference type="PANTHER" id="PTHR30336">
    <property type="entry name" value="INNER MEMBRANE PROTEIN, PROBABLE PERMEASE"/>
    <property type="match status" value="1"/>
</dbReference>
<accession>A0A7X2LYP9</accession>
<keyword evidence="4" id="KW-1185">Reference proteome</keyword>